<dbReference type="Pfam" id="PF01370">
    <property type="entry name" value="Epimerase"/>
    <property type="match status" value="1"/>
</dbReference>
<dbReference type="PANTHER" id="PTHR48079:SF6">
    <property type="entry name" value="NAD(P)-BINDING DOMAIN-CONTAINING PROTEIN-RELATED"/>
    <property type="match status" value="1"/>
</dbReference>
<comment type="caution">
    <text evidence="2">The sequence shown here is derived from an EMBL/GenBank/DDBJ whole genome shotgun (WGS) entry which is preliminary data.</text>
</comment>
<reference evidence="2 3" key="1">
    <citation type="submission" date="2023-03" db="EMBL/GenBank/DDBJ databases">
        <title>Bacillus Genome Sequencing.</title>
        <authorList>
            <person name="Dunlap C."/>
        </authorList>
    </citation>
    <scope>NUCLEOTIDE SEQUENCE [LARGE SCALE GENOMIC DNA]</scope>
    <source>
        <strain evidence="2 3">BD-533</strain>
    </source>
</reference>
<evidence type="ECO:0000259" key="1">
    <source>
        <dbReference type="Pfam" id="PF01370"/>
    </source>
</evidence>
<evidence type="ECO:0000313" key="2">
    <source>
        <dbReference type="EMBL" id="MEC0227274.1"/>
    </source>
</evidence>
<organism evidence="2 3">
    <name type="scientific">Paenibacillus alba</name>
    <dbReference type="NCBI Taxonomy" id="1197127"/>
    <lineage>
        <taxon>Bacteria</taxon>
        <taxon>Bacillati</taxon>
        <taxon>Bacillota</taxon>
        <taxon>Bacilli</taxon>
        <taxon>Bacillales</taxon>
        <taxon>Paenibacillaceae</taxon>
        <taxon>Paenibacillus</taxon>
    </lineage>
</organism>
<dbReference type="Gene3D" id="3.40.50.720">
    <property type="entry name" value="NAD(P)-binding Rossmann-like Domain"/>
    <property type="match status" value="1"/>
</dbReference>
<dbReference type="SUPFAM" id="SSF51735">
    <property type="entry name" value="NAD(P)-binding Rossmann-fold domains"/>
    <property type="match status" value="1"/>
</dbReference>
<dbReference type="PANTHER" id="PTHR48079">
    <property type="entry name" value="PROTEIN YEEZ"/>
    <property type="match status" value="1"/>
</dbReference>
<accession>A0ABU6G3D6</accession>
<dbReference type="InterPro" id="IPR051783">
    <property type="entry name" value="NAD(P)-dependent_oxidoreduct"/>
</dbReference>
<keyword evidence="3" id="KW-1185">Reference proteome</keyword>
<gene>
    <name evidence="2" type="ORF">P4I72_09070</name>
</gene>
<dbReference type="EMBL" id="JARLKY010000018">
    <property type="protein sequence ID" value="MEC0227274.1"/>
    <property type="molecule type" value="Genomic_DNA"/>
</dbReference>
<dbReference type="InterPro" id="IPR001509">
    <property type="entry name" value="Epimerase_deHydtase"/>
</dbReference>
<protein>
    <submittedName>
        <fullName evidence="2">NAD(P)-dependent oxidoreductase</fullName>
    </submittedName>
</protein>
<proteinExistence type="predicted"/>
<sequence>MRIFVAGSTGVVGKLLLPKLIVEGHEVIGMTHKEENKAMIENLGAKAVIADAFDRASLFSAMEEARPDVVIHQLTSLSTRNFSDNSRIRIDGTRNIVDASQSVGVKQLIAQSIAWAYESGEGAAAEDIPLDLNAAEPRQGTVAGVSALEKTVAEMPNHVILRYGMFYGQGTWYDLHGFMAEEVRQKRVKGTDAICSFLHVEDAANAVVLALNWPSGPINIVDDEPAAGKDWLPVYAQAVGAPLPELQSGSSAWERGALNGKARKEYGWKPSYPTWRTGFAQSLSTR</sequence>
<evidence type="ECO:0000313" key="3">
    <source>
        <dbReference type="Proteomes" id="UP001338137"/>
    </source>
</evidence>
<dbReference type="RefSeq" id="WP_326071620.1">
    <property type="nucleotide sequence ID" value="NZ_JARLKY010000018.1"/>
</dbReference>
<dbReference type="InterPro" id="IPR036291">
    <property type="entry name" value="NAD(P)-bd_dom_sf"/>
</dbReference>
<name>A0ABU6G3D6_9BACL</name>
<feature type="domain" description="NAD-dependent epimerase/dehydratase" evidence="1">
    <location>
        <begin position="3"/>
        <end position="215"/>
    </location>
</feature>
<dbReference type="Proteomes" id="UP001338137">
    <property type="component" value="Unassembled WGS sequence"/>
</dbReference>